<dbReference type="KEGG" id="sku:Sulku_2387"/>
<keyword evidence="2" id="KW-1185">Reference proteome</keyword>
<organism evidence="1 2">
    <name type="scientific">Sulfuricurvum kujiense (strain ATCC BAA-921 / DSM 16994 / JCM 11577 / YK-1)</name>
    <dbReference type="NCBI Taxonomy" id="709032"/>
    <lineage>
        <taxon>Bacteria</taxon>
        <taxon>Pseudomonadati</taxon>
        <taxon>Campylobacterota</taxon>
        <taxon>Epsilonproteobacteria</taxon>
        <taxon>Campylobacterales</taxon>
        <taxon>Sulfurimonadaceae</taxon>
        <taxon>Sulfuricurvum</taxon>
    </lineage>
</organism>
<dbReference type="HOGENOM" id="CLU_462246_0_0_7"/>
<reference evidence="1 2" key="1">
    <citation type="journal article" date="2012" name="Stand. Genomic Sci.">
        <title>Complete genome sequence of the sulfur compounds oxidizing chemolithoautotroph Sulfuricurvum kujiense type strain (YK-1(T)).</title>
        <authorList>
            <person name="Han C."/>
            <person name="Kotsyurbenko O."/>
            <person name="Chertkov O."/>
            <person name="Held B."/>
            <person name="Lapidus A."/>
            <person name="Nolan M."/>
            <person name="Lucas S."/>
            <person name="Hammon N."/>
            <person name="Deshpande S."/>
            <person name="Cheng J.F."/>
            <person name="Tapia R."/>
            <person name="Goodwin L.A."/>
            <person name="Pitluck S."/>
            <person name="Liolios K."/>
            <person name="Pagani I."/>
            <person name="Ivanova N."/>
            <person name="Mavromatis K."/>
            <person name="Mikhailova N."/>
            <person name="Pati A."/>
            <person name="Chen A."/>
            <person name="Palaniappan K."/>
            <person name="Land M."/>
            <person name="Hauser L."/>
            <person name="Chang Y.J."/>
            <person name="Jeffries C.D."/>
            <person name="Brambilla E.M."/>
            <person name="Rohde M."/>
            <person name="Spring S."/>
            <person name="Sikorski J."/>
            <person name="Goker M."/>
            <person name="Woyke T."/>
            <person name="Bristow J."/>
            <person name="Eisen J.A."/>
            <person name="Markowitz V."/>
            <person name="Hugenholtz P."/>
            <person name="Kyrpides N.C."/>
            <person name="Klenk H.P."/>
            <person name="Detter J.C."/>
        </authorList>
    </citation>
    <scope>NUCLEOTIDE SEQUENCE [LARGE SCALE GENOMIC DNA]</scope>
    <source>
        <strain evidence="2">ATCC BAA-921 / DSM 16994 / JCM 11577 / YK-1</strain>
    </source>
</reference>
<evidence type="ECO:0000313" key="2">
    <source>
        <dbReference type="Proteomes" id="UP000008721"/>
    </source>
</evidence>
<gene>
    <name evidence="1" type="ordered locus">Sulku_2387</name>
</gene>
<dbReference type="eggNOG" id="ENOG5031CEP">
    <property type="taxonomic scope" value="Bacteria"/>
</dbReference>
<name>E4TYA2_SULKY</name>
<dbReference type="OrthoDB" id="9826768at2"/>
<accession>E4TYA2</accession>
<dbReference type="EMBL" id="CP002355">
    <property type="protein sequence ID" value="ADR35047.1"/>
    <property type="molecule type" value="Genomic_DNA"/>
</dbReference>
<evidence type="ECO:0000313" key="1">
    <source>
        <dbReference type="EMBL" id="ADR35047.1"/>
    </source>
</evidence>
<proteinExistence type="predicted"/>
<dbReference type="AlphaFoldDB" id="E4TYA2"/>
<protein>
    <submittedName>
        <fullName evidence="1">Uncharacterized protein</fullName>
    </submittedName>
</protein>
<dbReference type="STRING" id="709032.Sulku_2387"/>
<sequence>MKPIVLINDLTDIDHFIQHFSPDEYRIVTTDIASHIHMQEILQIENRHLSSFINANDILEAQQITDRSVSSIIARMDEQLSAALKQNGEESYPFFSAYLYVFKLHYLEYYCFFQAFSHLLQTSSSPKIMIYPKKMNHFFYTDREMTELLKVLFPEYQIEPIDVQHQTDEKPLMHQNSKTALMKKIFTKNPFWLWPKLKLKIAAFKETLLALAFKSRPVLLLFPELYDLTFLKQHRLHYTMIDWEMYRLFFAKKRPLSRPKIDFSPLAFDHPLDAIAASDMEKFFHQNIGRALEALRQVKTLLSRQKISLIAWGNPPVFGEKAFVFDFLLQQNIPVAGMQHGNCYGDQIRYGHFDSDFNRCDYYFTYGFTHDDLERGYDRREHRCRIIPTGTTRHKIAPRTKTPIDVLFPITIIKPILMGGVNRTPAAALWSAQHKILRYLDSLQSRHSCYVKPIRGANKRNSPFLIVKHTFEHLRFVDHLSLGEFLNHYLPKIVIIDLPSSPLIDVIGLDTEIFLLADPVNGYETVALKKLRKRVHYYDDIDHLIEGVQAFLEGRIEPKRNEEYLRHYLAQADSETKILDSIDAIVKGTI</sequence>
<dbReference type="RefSeq" id="WP_013461244.1">
    <property type="nucleotide sequence ID" value="NC_014762.1"/>
</dbReference>
<dbReference type="Proteomes" id="UP000008721">
    <property type="component" value="Chromosome"/>
</dbReference>